<proteinExistence type="predicted"/>
<sequence>MCAESAFTVPMNLAASNISFTSAHITWDPIPGATGYTVKWRASTSAVWLSMNIPAGTTSADLNNLTPCLGHMVQVIDNASGDISFPLTFYTHLNYCRSTSTNLGTLYLSNVTITPSGGLPAMVSASSMSNHTDFRMDLPRRIQLGVGSVNNVLSVTPSWAAVPGTSYVKAWIDFNANAIFEASEMIVSTMVDSTNPKAFIFNVPSFAGITQCGTAMRVIISQTQPAGPCEIFAYGEVEDYGVTFVNMNLAVDETGKSKEISIYPNPASDVLYISGLSSQAEYEIFSVSGQKVGEGRTFENTVDIHYLAKGIYFIQLKSKENTARLKFIRK</sequence>
<dbReference type="InterPro" id="IPR003961">
    <property type="entry name" value="FN3_dom"/>
</dbReference>
<evidence type="ECO:0000256" key="1">
    <source>
        <dbReference type="ARBA" id="ARBA00022729"/>
    </source>
</evidence>
<organism evidence="3 4">
    <name type="scientific">Chryseobacterium lathyri</name>
    <dbReference type="NCBI Taxonomy" id="395933"/>
    <lineage>
        <taxon>Bacteria</taxon>
        <taxon>Pseudomonadati</taxon>
        <taxon>Bacteroidota</taxon>
        <taxon>Flavobacteriia</taxon>
        <taxon>Flavobacteriales</taxon>
        <taxon>Weeksellaceae</taxon>
        <taxon>Chryseobacterium group</taxon>
        <taxon>Chryseobacterium</taxon>
    </lineage>
</organism>
<dbReference type="Gene3D" id="2.60.40.10">
    <property type="entry name" value="Immunoglobulins"/>
    <property type="match status" value="1"/>
</dbReference>
<dbReference type="Proteomes" id="UP000321150">
    <property type="component" value="Unassembled WGS sequence"/>
</dbReference>
<feature type="domain" description="Fibronectin type-III" evidence="2">
    <location>
        <begin position="9"/>
        <end position="94"/>
    </location>
</feature>
<dbReference type="Pfam" id="PF18962">
    <property type="entry name" value="Por_Secre_tail"/>
    <property type="match status" value="1"/>
</dbReference>
<dbReference type="InterPro" id="IPR026444">
    <property type="entry name" value="Secre_tail"/>
</dbReference>
<dbReference type="AlphaFoldDB" id="A0A511YEW0"/>
<dbReference type="Pfam" id="PF00041">
    <property type="entry name" value="fn3"/>
    <property type="match status" value="1"/>
</dbReference>
<dbReference type="PROSITE" id="PS50853">
    <property type="entry name" value="FN3"/>
    <property type="match status" value="1"/>
</dbReference>
<gene>
    <name evidence="3" type="ORF">CLA01_38070</name>
</gene>
<dbReference type="EMBL" id="BJYI01000019">
    <property type="protein sequence ID" value="GEN73735.1"/>
    <property type="molecule type" value="Genomic_DNA"/>
</dbReference>
<dbReference type="InterPro" id="IPR045474">
    <property type="entry name" value="GEVED"/>
</dbReference>
<name>A0A511YEW0_9FLAO</name>
<reference evidence="3 4" key="1">
    <citation type="submission" date="2019-07" db="EMBL/GenBank/DDBJ databases">
        <title>Whole genome shotgun sequence of Chryseobacterium lathyri NBRC 105250.</title>
        <authorList>
            <person name="Hosoyama A."/>
            <person name="Uohara A."/>
            <person name="Ohji S."/>
            <person name="Ichikawa N."/>
        </authorList>
    </citation>
    <scope>NUCLEOTIDE SEQUENCE [LARGE SCALE GENOMIC DNA]</scope>
    <source>
        <strain evidence="3 4">NBRC 105250</strain>
    </source>
</reference>
<keyword evidence="1" id="KW-0732">Signal</keyword>
<dbReference type="InterPro" id="IPR036116">
    <property type="entry name" value="FN3_sf"/>
</dbReference>
<dbReference type="SUPFAM" id="SSF49265">
    <property type="entry name" value="Fibronectin type III"/>
    <property type="match status" value="1"/>
</dbReference>
<dbReference type="CDD" id="cd00063">
    <property type="entry name" value="FN3"/>
    <property type="match status" value="1"/>
</dbReference>
<protein>
    <recommendedName>
        <fullName evidence="2">Fibronectin type-III domain-containing protein</fullName>
    </recommendedName>
</protein>
<evidence type="ECO:0000259" key="2">
    <source>
        <dbReference type="PROSITE" id="PS50853"/>
    </source>
</evidence>
<dbReference type="NCBIfam" id="TIGR04183">
    <property type="entry name" value="Por_Secre_tail"/>
    <property type="match status" value="1"/>
</dbReference>
<dbReference type="Pfam" id="PF20009">
    <property type="entry name" value="GEVED"/>
    <property type="match status" value="1"/>
</dbReference>
<evidence type="ECO:0000313" key="3">
    <source>
        <dbReference type="EMBL" id="GEN73735.1"/>
    </source>
</evidence>
<accession>A0A511YEW0</accession>
<dbReference type="InterPro" id="IPR013783">
    <property type="entry name" value="Ig-like_fold"/>
</dbReference>
<comment type="caution">
    <text evidence="3">The sequence shown here is derived from an EMBL/GenBank/DDBJ whole genome shotgun (WGS) entry which is preliminary data.</text>
</comment>
<evidence type="ECO:0000313" key="4">
    <source>
        <dbReference type="Proteomes" id="UP000321150"/>
    </source>
</evidence>